<comment type="function">
    <text evidence="4">Involved in nonsense-mediated decay (NMD) of mRNAs containing premature stop codons.</text>
</comment>
<sequence>MYALDISLRIQLKVICTVMSQSINDVFNLPFGGDLEELIDGEKNICIVGLFGKSDGQEKSKGLCFNQLLKSPVFKAKYVGQASMSDEEDECYIECYYDSSSCVLYLHLVSVFDAAMFCQLGKRTEQCLSQMEGHLFWKDQEFDYARALIFMFTVCHIVVLSHPKTTFDTSYVQLFRALENTREKQIPLVAMEMTDLPISKEWQTVGRMCLPRLLFVFQKNDLPTEELIGSRVDGKQIRGKVKKLNTVQKVQQNLEDQIFRILRKSRVLTNNLNHCLFSVPANQAFVFIASGSEPEQTPMDVLTSSFRNDLKTEDFDEGLLELGVPDNPTIPVFIDSLPTLTTNRESHSFKSFLQQHIDIILNGKGFEDSLVRGTSAAHFEFPTLRNWIKVADMMYELYMYPPEESKLYEEFESLQTVLDVDMRFSEGRCAKVLPIASRTYQDNASSHYTSIVHENKFAQALKVYSQHARGPAYELFARKLEQECDAFWENGRQLCEVISLTGHHCILKLHLLPDEEHPPSNNPPCRRCPTLTTTAPLAPATAARP</sequence>
<dbReference type="GO" id="GO:0000184">
    <property type="term" value="P:nuclear-transcribed mRNA catabolic process, nonsense-mediated decay"/>
    <property type="evidence" value="ECO:0007669"/>
    <property type="project" value="UniProtKB-UniRule"/>
</dbReference>
<dbReference type="PANTHER" id="PTHR13091">
    <property type="entry name" value="AMPLIFIED IN BREAST CANCER 2-RELATED"/>
    <property type="match status" value="1"/>
</dbReference>
<dbReference type="Pfam" id="PF10220">
    <property type="entry name" value="Smg8_Smg9"/>
    <property type="match status" value="1"/>
</dbReference>
<organism evidence="5 6">
    <name type="scientific">Stichopus japonicus</name>
    <name type="common">Sea cucumber</name>
    <dbReference type="NCBI Taxonomy" id="307972"/>
    <lineage>
        <taxon>Eukaryota</taxon>
        <taxon>Metazoa</taxon>
        <taxon>Echinodermata</taxon>
        <taxon>Eleutherozoa</taxon>
        <taxon>Echinozoa</taxon>
        <taxon>Holothuroidea</taxon>
        <taxon>Aspidochirotacea</taxon>
        <taxon>Aspidochirotida</taxon>
        <taxon>Stichopodidae</taxon>
        <taxon>Apostichopus</taxon>
    </lineage>
</organism>
<evidence type="ECO:0000256" key="3">
    <source>
        <dbReference type="ARBA" id="ARBA00029509"/>
    </source>
</evidence>
<dbReference type="STRING" id="307972.A0A2G8KDN0"/>
<evidence type="ECO:0000313" key="5">
    <source>
        <dbReference type="EMBL" id="PIK46069.1"/>
    </source>
</evidence>
<keyword evidence="6" id="KW-1185">Reference proteome</keyword>
<evidence type="ECO:0000313" key="6">
    <source>
        <dbReference type="Proteomes" id="UP000230750"/>
    </source>
</evidence>
<proteinExistence type="inferred from homology"/>
<protein>
    <recommendedName>
        <fullName evidence="3 4">Nonsense-mediated mRNA decay factor SMG8</fullName>
    </recommendedName>
</protein>
<dbReference type="OrthoDB" id="63589at2759"/>
<dbReference type="PANTHER" id="PTHR13091:SF0">
    <property type="entry name" value="NONSENSE-MEDIATED MRNA DECAY FACTOR SMG8"/>
    <property type="match status" value="1"/>
</dbReference>
<reference evidence="5 6" key="1">
    <citation type="journal article" date="2017" name="PLoS Biol.">
        <title>The sea cucumber genome provides insights into morphological evolution and visceral regeneration.</title>
        <authorList>
            <person name="Zhang X."/>
            <person name="Sun L."/>
            <person name="Yuan J."/>
            <person name="Sun Y."/>
            <person name="Gao Y."/>
            <person name="Zhang L."/>
            <person name="Li S."/>
            <person name="Dai H."/>
            <person name="Hamel J.F."/>
            <person name="Liu C."/>
            <person name="Yu Y."/>
            <person name="Liu S."/>
            <person name="Lin W."/>
            <person name="Guo K."/>
            <person name="Jin S."/>
            <person name="Xu P."/>
            <person name="Storey K.B."/>
            <person name="Huan P."/>
            <person name="Zhang T."/>
            <person name="Zhou Y."/>
            <person name="Zhang J."/>
            <person name="Lin C."/>
            <person name="Li X."/>
            <person name="Xing L."/>
            <person name="Huo D."/>
            <person name="Sun M."/>
            <person name="Wang L."/>
            <person name="Mercier A."/>
            <person name="Li F."/>
            <person name="Yang H."/>
            <person name="Xiang J."/>
        </authorList>
    </citation>
    <scope>NUCLEOTIDE SEQUENCE [LARGE SCALE GENOMIC DNA]</scope>
    <source>
        <strain evidence="5">Shaxun</strain>
        <tissue evidence="5">Muscle</tissue>
    </source>
</reference>
<keyword evidence="2 4" id="KW-0866">Nonsense-mediated mRNA decay</keyword>
<dbReference type="AlphaFoldDB" id="A0A2G8KDN0"/>
<name>A0A2G8KDN0_STIJA</name>
<accession>A0A2G8KDN0</accession>
<comment type="similarity">
    <text evidence="1 4">Belongs to the SMG8 family.</text>
</comment>
<evidence type="ECO:0000256" key="2">
    <source>
        <dbReference type="ARBA" id="ARBA00023161"/>
    </source>
</evidence>
<dbReference type="EMBL" id="MRZV01000668">
    <property type="protein sequence ID" value="PIK46069.1"/>
    <property type="molecule type" value="Genomic_DNA"/>
</dbReference>
<evidence type="ECO:0000256" key="4">
    <source>
        <dbReference type="RuleBase" id="RU367133"/>
    </source>
</evidence>
<dbReference type="Proteomes" id="UP000230750">
    <property type="component" value="Unassembled WGS sequence"/>
</dbReference>
<gene>
    <name evidence="5" type="ORF">BSL78_17062</name>
</gene>
<evidence type="ECO:0000256" key="1">
    <source>
        <dbReference type="ARBA" id="ARBA00006443"/>
    </source>
</evidence>
<comment type="caution">
    <text evidence="5">The sequence shown here is derived from an EMBL/GenBank/DDBJ whole genome shotgun (WGS) entry which is preliminary data.</text>
</comment>
<dbReference type="InterPro" id="IPR019354">
    <property type="entry name" value="SMG8-like"/>
</dbReference>